<evidence type="ECO:0000313" key="1">
    <source>
        <dbReference type="EMBL" id="ACM22882.1"/>
    </source>
</evidence>
<reference evidence="1 2" key="1">
    <citation type="journal article" date="2009" name="Biosci. Biotechnol. Biochem.">
        <title>WeGAS: a web-based microbial genome annotation system.</title>
        <authorList>
            <person name="Lee D."/>
            <person name="Seo H."/>
            <person name="Park C."/>
            <person name="Park K."/>
        </authorList>
    </citation>
    <scope>NUCLEOTIDE SEQUENCE [LARGE SCALE GENOMIC DNA]</scope>
    <source>
        <strain evidence="2">ATCC 49049 / DSM 4359 / NBRC 107923 / NS-E</strain>
    </source>
</reference>
<dbReference type="AlphaFoldDB" id="B9K7E9"/>
<name>B9K7E9_THENN</name>
<accession>B9K7E9</accession>
<dbReference type="KEGG" id="tna:CTN_0706"/>
<keyword evidence="2" id="KW-1185">Reference proteome</keyword>
<proteinExistence type="predicted"/>
<organism evidence="1 2">
    <name type="scientific">Thermotoga neapolitana (strain ATCC 49049 / DSM 4359 / NBRC 107923 / NS-E)</name>
    <dbReference type="NCBI Taxonomy" id="309803"/>
    <lineage>
        <taxon>Bacteria</taxon>
        <taxon>Thermotogati</taxon>
        <taxon>Thermotogota</taxon>
        <taxon>Thermotogae</taxon>
        <taxon>Thermotogales</taxon>
        <taxon>Thermotogaceae</taxon>
        <taxon>Thermotoga</taxon>
    </lineage>
</organism>
<dbReference type="EMBL" id="CP000916">
    <property type="protein sequence ID" value="ACM22882.1"/>
    <property type="molecule type" value="Genomic_DNA"/>
</dbReference>
<protein>
    <submittedName>
        <fullName evidence="1">Uncharacterized protein</fullName>
    </submittedName>
</protein>
<evidence type="ECO:0000313" key="2">
    <source>
        <dbReference type="Proteomes" id="UP000000445"/>
    </source>
</evidence>
<dbReference type="HOGENOM" id="CLU_3318404_0_0_0"/>
<sequence>MLCGIISLKSNGFQYFLRGMETVVPHGAGANLELVSILP</sequence>
<dbReference type="Proteomes" id="UP000000445">
    <property type="component" value="Chromosome"/>
</dbReference>
<gene>
    <name evidence="1" type="ordered locus">CTN_0706</name>
</gene>